<organism evidence="1 2">
    <name type="scientific">Pelomonas aquatica</name>
    <dbReference type="NCBI Taxonomy" id="431058"/>
    <lineage>
        <taxon>Bacteria</taxon>
        <taxon>Pseudomonadati</taxon>
        <taxon>Pseudomonadota</taxon>
        <taxon>Betaproteobacteria</taxon>
        <taxon>Burkholderiales</taxon>
        <taxon>Sphaerotilaceae</taxon>
        <taxon>Roseateles</taxon>
    </lineage>
</organism>
<dbReference type="RefSeq" id="WP_268153554.1">
    <property type="nucleotide sequence ID" value="NZ_JAPPUW010000024.1"/>
</dbReference>
<dbReference type="EMBL" id="SGUG01000025">
    <property type="protein sequence ID" value="MDG0864007.1"/>
    <property type="molecule type" value="Genomic_DNA"/>
</dbReference>
<dbReference type="GO" id="GO:0006629">
    <property type="term" value="P:lipid metabolic process"/>
    <property type="evidence" value="ECO:0007669"/>
    <property type="project" value="InterPro"/>
</dbReference>
<dbReference type="InterPro" id="IPR017946">
    <property type="entry name" value="PLC-like_Pdiesterase_TIM-brl"/>
</dbReference>
<gene>
    <name evidence="1" type="ORF">EXJ73_16220</name>
</gene>
<evidence type="ECO:0000313" key="2">
    <source>
        <dbReference type="Proteomes" id="UP001152766"/>
    </source>
</evidence>
<evidence type="ECO:0008006" key="3">
    <source>
        <dbReference type="Google" id="ProtNLM"/>
    </source>
</evidence>
<comment type="caution">
    <text evidence="1">The sequence shown here is derived from an EMBL/GenBank/DDBJ whole genome shotgun (WGS) entry which is preliminary data.</text>
</comment>
<dbReference type="PANTHER" id="PTHR13593">
    <property type="match status" value="1"/>
</dbReference>
<sequence length="373" mass="41354">MTAFLGHYANKQLNQIVFPGSHDAGIYGQGKDNVITQSLDIAGQANAGVRFFDLRIATVKRSDGSFDQKSYHLAKGVIDNKHKGAKPGEVQSHQNVGHLGGWGQDSLTGMLTQAKSYVAANPTEFLILKFSKCYNLKDVVDTCVRVLGDTQFNHNTSGGAKINLNTRTVASLAGKVITLFDPKELEKLGFVINGQIYSGCLCFGELFDKDTGASRQYQADFHGLQYFGKFSSTDDIKKNTKKQAKQMGAGTTCDRNAMGMMYWTTTGMLASIKDRNDKMWSGVNVQALRDVWEAGYKKAMMNQLGALSFNDLYRSNGRLYVANKNSWTSFTPNIVMIDFADYQRCVTIYNLNRVKNEMLEKLMQQSGHAIEGL</sequence>
<dbReference type="InterPro" id="IPR051057">
    <property type="entry name" value="PI-PLC_domain"/>
</dbReference>
<keyword evidence="2" id="KW-1185">Reference proteome</keyword>
<name>A0A9X4LI87_9BURK</name>
<dbReference type="AlphaFoldDB" id="A0A9X4LI87"/>
<evidence type="ECO:0000313" key="1">
    <source>
        <dbReference type="EMBL" id="MDG0864007.1"/>
    </source>
</evidence>
<proteinExistence type="predicted"/>
<protein>
    <recommendedName>
        <fullName evidence="3">Phosphatidylinositol diacylglycerol-lyase</fullName>
    </recommendedName>
</protein>
<dbReference type="GO" id="GO:0008081">
    <property type="term" value="F:phosphoric diester hydrolase activity"/>
    <property type="evidence" value="ECO:0007669"/>
    <property type="project" value="InterPro"/>
</dbReference>
<dbReference type="Gene3D" id="3.20.20.190">
    <property type="entry name" value="Phosphatidylinositol (PI) phosphodiesterase"/>
    <property type="match status" value="1"/>
</dbReference>
<dbReference type="Proteomes" id="UP001152766">
    <property type="component" value="Unassembled WGS sequence"/>
</dbReference>
<dbReference type="SUPFAM" id="SSF51695">
    <property type="entry name" value="PLC-like phosphodiesterases"/>
    <property type="match status" value="1"/>
</dbReference>
<reference evidence="1" key="1">
    <citation type="submission" date="2019-02" db="EMBL/GenBank/DDBJ databases">
        <title>Draft genome of the type strain Pelomonas aquatica CCUG 52575T.</title>
        <authorList>
            <person name="Gomila M."/>
            <person name="Lalucat J."/>
        </authorList>
    </citation>
    <scope>NUCLEOTIDE SEQUENCE</scope>
    <source>
        <strain evidence="1">CCUG 52575</strain>
    </source>
</reference>
<dbReference type="PANTHER" id="PTHR13593:SF113">
    <property type="entry name" value="SI:DKEY-266F7.9"/>
    <property type="match status" value="1"/>
</dbReference>
<accession>A0A9X4LI87</accession>